<dbReference type="InterPro" id="IPR012337">
    <property type="entry name" value="RNaseH-like_sf"/>
</dbReference>
<dbReference type="PANTHER" id="PTHR46880">
    <property type="entry name" value="RAS-ASSOCIATING DOMAIN-CONTAINING PROTEIN"/>
    <property type="match status" value="1"/>
</dbReference>
<gene>
    <name evidence="2" type="ORF">F7725_009860</name>
</gene>
<dbReference type="PANTHER" id="PTHR46880:SF8">
    <property type="entry name" value="E3 SUMO-PROTEIN LIGASE KIAA1586"/>
    <property type="match status" value="1"/>
</dbReference>
<name>A0A7J5XLX6_DISMA</name>
<dbReference type="EMBL" id="JAAKFY010000022">
    <property type="protein sequence ID" value="KAF3838092.1"/>
    <property type="molecule type" value="Genomic_DNA"/>
</dbReference>
<organism evidence="2 3">
    <name type="scientific">Dissostichus mawsoni</name>
    <name type="common">Antarctic cod</name>
    <dbReference type="NCBI Taxonomy" id="36200"/>
    <lineage>
        <taxon>Eukaryota</taxon>
        <taxon>Metazoa</taxon>
        <taxon>Chordata</taxon>
        <taxon>Craniata</taxon>
        <taxon>Vertebrata</taxon>
        <taxon>Euteleostomi</taxon>
        <taxon>Actinopterygii</taxon>
        <taxon>Neopterygii</taxon>
        <taxon>Teleostei</taxon>
        <taxon>Neoteleostei</taxon>
        <taxon>Acanthomorphata</taxon>
        <taxon>Eupercaria</taxon>
        <taxon>Perciformes</taxon>
        <taxon>Notothenioidei</taxon>
        <taxon>Nototheniidae</taxon>
        <taxon>Dissostichus</taxon>
    </lineage>
</organism>
<evidence type="ECO:0000313" key="3">
    <source>
        <dbReference type="Proteomes" id="UP000518266"/>
    </source>
</evidence>
<comment type="caution">
    <text evidence="2">The sequence shown here is derived from an EMBL/GenBank/DDBJ whole genome shotgun (WGS) entry which is preliminary data.</text>
</comment>
<accession>A0A7J5XLX6</accession>
<dbReference type="OrthoDB" id="8909466at2759"/>
<evidence type="ECO:0008006" key="4">
    <source>
        <dbReference type="Google" id="ProtNLM"/>
    </source>
</evidence>
<dbReference type="SUPFAM" id="SSF53098">
    <property type="entry name" value="Ribonuclease H-like"/>
    <property type="match status" value="1"/>
</dbReference>
<feature type="region of interest" description="Disordered" evidence="1">
    <location>
        <begin position="1"/>
        <end position="62"/>
    </location>
</feature>
<protein>
    <recommendedName>
        <fullName evidence="4">HAT C-terminal dimerisation domain-containing protein</fullName>
    </recommendedName>
</protein>
<sequence>MQTTILQMFKRKERDEETQNVLKIRKTTPTDDTVEAQREEEETQPEEVAAGPSEATTGDASPTAYPSIWKEEQYEQFKQKNEWMYAHNGRLGCTPCHDVKDLGVMASRGVNIAIQWADGKIIPAGQSRDVQLSSLRKKIREHKNSVAHNEAVKILQTANKDILLNMNASSQESVFESTAKVFMTAYYVAKNNKPFTDFESLIDLQHANSADLGRVLHSKTVCVDIIEHVSSQIKKELLKKIIETKSKITVLADESTSVGHKSTLIVFLKASVDGDMEPIAFPLDLLSECAHNLDIALRRIGKVFSVRWVASSWRAVSAVWQSYPALAQHFREASEDDTRDSRERAKFKGLLSKLCSINFLKSLALMADVLTELKNLSEILQNRKTTLPKAHDIMTTYVKRIESFNRYPGQHAVDASQAEEVMEFKGEELRVGRSPIIDSAQFIRAVADNMKERLFTTTANRAQASVAANRKEAYNSLINQMAVLNPDNWDHDNPRFGDNEVRALCDVLHVNQQEAHLGFTEYKASGGRNIPNKMKKLLMAVDTLSPSNADCERGFSTMNNIITEYRSKLTTKNAANLLFISSVGPPCRQWDPLPYVKTWLGKGRRAAHSTSCMARRYTEEESYFSPLWKMWKSV</sequence>
<dbReference type="Proteomes" id="UP000518266">
    <property type="component" value="Unassembled WGS sequence"/>
</dbReference>
<proteinExistence type="predicted"/>
<evidence type="ECO:0000256" key="1">
    <source>
        <dbReference type="SAM" id="MobiDB-lite"/>
    </source>
</evidence>
<evidence type="ECO:0000313" key="2">
    <source>
        <dbReference type="EMBL" id="KAF3838092.1"/>
    </source>
</evidence>
<keyword evidence="3" id="KW-1185">Reference proteome</keyword>
<reference evidence="2 3" key="1">
    <citation type="submission" date="2020-03" db="EMBL/GenBank/DDBJ databases">
        <title>Dissostichus mawsoni Genome sequencing and assembly.</title>
        <authorList>
            <person name="Park H."/>
        </authorList>
    </citation>
    <scope>NUCLEOTIDE SEQUENCE [LARGE SCALE GENOMIC DNA]</scope>
    <source>
        <strain evidence="2">DM0001</strain>
        <tissue evidence="2">Muscle</tissue>
    </source>
</reference>
<dbReference type="AlphaFoldDB" id="A0A7J5XLX6"/>
<feature type="compositionally biased region" description="Acidic residues" evidence="1">
    <location>
        <begin position="32"/>
        <end position="45"/>
    </location>
</feature>